<dbReference type="WBParaSite" id="ALUE_0000695301-mRNA-1">
    <property type="protein sequence ID" value="ALUE_0000695301-mRNA-1"/>
    <property type="gene ID" value="ALUE_0000695301"/>
</dbReference>
<dbReference type="InterPro" id="IPR036457">
    <property type="entry name" value="PPM-type-like_dom_sf"/>
</dbReference>
<organism evidence="7 8">
    <name type="scientific">Ascaris lumbricoides</name>
    <name type="common">Giant roundworm</name>
    <dbReference type="NCBI Taxonomy" id="6252"/>
    <lineage>
        <taxon>Eukaryota</taxon>
        <taxon>Metazoa</taxon>
        <taxon>Ecdysozoa</taxon>
        <taxon>Nematoda</taxon>
        <taxon>Chromadorea</taxon>
        <taxon>Rhabditida</taxon>
        <taxon>Spirurina</taxon>
        <taxon>Ascaridomorpha</taxon>
        <taxon>Ascaridoidea</taxon>
        <taxon>Ascarididae</taxon>
        <taxon>Ascaris</taxon>
    </lineage>
</organism>
<dbReference type="PROSITE" id="PS01032">
    <property type="entry name" value="PPM_1"/>
    <property type="match status" value="1"/>
</dbReference>
<dbReference type="PANTHER" id="PTHR47992">
    <property type="entry name" value="PROTEIN PHOSPHATASE"/>
    <property type="match status" value="1"/>
</dbReference>
<keyword evidence="1" id="KW-0479">Metal-binding</keyword>
<feature type="compositionally biased region" description="Polar residues" evidence="5">
    <location>
        <begin position="783"/>
        <end position="792"/>
    </location>
</feature>
<feature type="domain" description="PPM-type phosphatase" evidence="6">
    <location>
        <begin position="26"/>
        <end position="327"/>
    </location>
</feature>
<sequence length="852" mass="92963">MPLSECGDRDSPRNDPNAEVCGHNLRITVCATQGGRKYMEDRVQIECIRFDDGTIDYTYIAVYDGHGGSEASEYVRRHLLKNIQAQSGFNGDDEAMLEAIKNGFIETHLAMWKVVDEWPLTASGYTSTAGTTASCAFIRRGKLFTAHVGDSAIILGRLQGGCLIGNYLTVDHKPDSAMEEQRINGAGGMIMRKSGVMRVVWKRPIRGHIGPVRRSTPTESIAFLAVARALGDLWSYNQDTKQFIVSPEPDVSVLQLDANDKFLVLASDGLTNVLKAQQIADIVYSYECEGRDEDGFVPNHSRWLLHFALRGWGPLRADNISVVTVMLDDGKKGPFYEMAGDVVLSSDVNMNLEDAFTVEPSSMIHITSNQCQQLLTVPVELVYAGAVDFNFGTGVEYRGPGFSRHTRVAQATISDAAPRLVPVLPFRRVPSLSSISNLFSQVSNSQPTPTEAANRCVNVIGDHVTTVKEYERSTDTVSVEVNGEKGRAAASHVVVVSRLQQIGSLESTDQRSTEHSATPSSVSRKRRLSFKSVEGSMNISTPSANSLSSVDPNTGKPVKYYCKKHGLVCASAKKRNEEYAANRMMESECRVVSDAKNESETTDDEQCAIASTCDQTTSATSLAAISEEHAYASSSAKSVTVLSSLTTTPSGRRRLVAIRRTPMYFRRRGQARRNLAESHLIGESERLEEEGDEDSAEEDASHDGLKLLISVPVPKLVSGEAAPKRSLGGASALSPALMLAALRTPDRIMHATMKDPISRDMSLYGLRSSRSRSLSDGHAPTLLSLNPLSITDDSPERETEDGGSADSRVLSSTQKRKFVEAQERNSQPGPPAKRSRFWGFFTNMLGGKSTSK</sequence>
<dbReference type="GO" id="GO:0004722">
    <property type="term" value="F:protein serine/threonine phosphatase activity"/>
    <property type="evidence" value="ECO:0007669"/>
    <property type="project" value="InterPro"/>
</dbReference>
<feature type="region of interest" description="Disordered" evidence="5">
    <location>
        <begin position="770"/>
        <end position="838"/>
    </location>
</feature>
<evidence type="ECO:0000256" key="5">
    <source>
        <dbReference type="SAM" id="MobiDB-lite"/>
    </source>
</evidence>
<evidence type="ECO:0000313" key="8">
    <source>
        <dbReference type="WBParaSite" id="ALUE_0000695301-mRNA-1"/>
    </source>
</evidence>
<feature type="region of interest" description="Disordered" evidence="5">
    <location>
        <begin position="505"/>
        <end position="527"/>
    </location>
</feature>
<dbReference type="SMART" id="SM00332">
    <property type="entry name" value="PP2Cc"/>
    <property type="match status" value="1"/>
</dbReference>
<feature type="compositionally biased region" description="Acidic residues" evidence="5">
    <location>
        <begin position="793"/>
        <end position="803"/>
    </location>
</feature>
<dbReference type="Proteomes" id="UP000036681">
    <property type="component" value="Unplaced"/>
</dbReference>
<evidence type="ECO:0000256" key="2">
    <source>
        <dbReference type="ARBA" id="ARBA00022801"/>
    </source>
</evidence>
<feature type="region of interest" description="Disordered" evidence="5">
    <location>
        <begin position="676"/>
        <end position="704"/>
    </location>
</feature>
<evidence type="ECO:0000256" key="1">
    <source>
        <dbReference type="ARBA" id="ARBA00022723"/>
    </source>
</evidence>
<keyword evidence="3 4" id="KW-0904">Protein phosphatase</keyword>
<dbReference type="GO" id="GO:0046872">
    <property type="term" value="F:metal ion binding"/>
    <property type="evidence" value="ECO:0007669"/>
    <property type="project" value="UniProtKB-KW"/>
</dbReference>
<keyword evidence="2 4" id="KW-0378">Hydrolase</keyword>
<dbReference type="InterPro" id="IPR015655">
    <property type="entry name" value="PP2C"/>
</dbReference>
<feature type="compositionally biased region" description="Basic and acidic residues" evidence="5">
    <location>
        <begin position="676"/>
        <end position="685"/>
    </location>
</feature>
<evidence type="ECO:0000259" key="6">
    <source>
        <dbReference type="PROSITE" id="PS51746"/>
    </source>
</evidence>
<dbReference type="SUPFAM" id="SSF81606">
    <property type="entry name" value="PP2C-like"/>
    <property type="match status" value="1"/>
</dbReference>
<feature type="compositionally biased region" description="Polar residues" evidence="5">
    <location>
        <begin position="535"/>
        <end position="552"/>
    </location>
</feature>
<evidence type="ECO:0000313" key="7">
    <source>
        <dbReference type="Proteomes" id="UP000036681"/>
    </source>
</evidence>
<dbReference type="Pfam" id="PF00481">
    <property type="entry name" value="PP2C"/>
    <property type="match status" value="1"/>
</dbReference>
<feature type="region of interest" description="Disordered" evidence="5">
    <location>
        <begin position="533"/>
        <end position="552"/>
    </location>
</feature>
<dbReference type="CDD" id="cd00143">
    <property type="entry name" value="PP2Cc"/>
    <property type="match status" value="1"/>
</dbReference>
<comment type="similarity">
    <text evidence="4">Belongs to the PP2C family.</text>
</comment>
<dbReference type="InterPro" id="IPR001932">
    <property type="entry name" value="PPM-type_phosphatase-like_dom"/>
</dbReference>
<dbReference type="Gene3D" id="3.60.40.10">
    <property type="entry name" value="PPM-type phosphatase domain"/>
    <property type="match status" value="1"/>
</dbReference>
<evidence type="ECO:0000256" key="3">
    <source>
        <dbReference type="ARBA" id="ARBA00022912"/>
    </source>
</evidence>
<name>A0A0M3HVH4_ASCLU</name>
<keyword evidence="7" id="KW-1185">Reference proteome</keyword>
<reference evidence="8" key="1">
    <citation type="submission" date="2016-05" db="UniProtKB">
        <authorList>
            <consortium name="WormBaseParasite"/>
        </authorList>
    </citation>
    <scope>IDENTIFICATION</scope>
</reference>
<dbReference type="FunFam" id="3.60.40.10:FF:000060">
    <property type="entry name" value="Protein phosphatase 2c"/>
    <property type="match status" value="1"/>
</dbReference>
<accession>A0A0M3HVH4</accession>
<proteinExistence type="inferred from homology"/>
<dbReference type="PROSITE" id="PS51746">
    <property type="entry name" value="PPM_2"/>
    <property type="match status" value="1"/>
</dbReference>
<protein>
    <submittedName>
        <fullName evidence="8">PPM-type phosphatase domain-containing protein</fullName>
    </submittedName>
</protein>
<evidence type="ECO:0000256" key="4">
    <source>
        <dbReference type="RuleBase" id="RU003465"/>
    </source>
</evidence>
<dbReference type="AlphaFoldDB" id="A0A0M3HVH4"/>
<feature type="compositionally biased region" description="Acidic residues" evidence="5">
    <location>
        <begin position="686"/>
        <end position="698"/>
    </location>
</feature>
<dbReference type="InterPro" id="IPR000222">
    <property type="entry name" value="PP2C_BS"/>
</dbReference>